<reference evidence="2" key="1">
    <citation type="submission" date="2023-10" db="EMBL/GenBank/DDBJ databases">
        <authorList>
            <person name="Chen Y."/>
            <person name="Shah S."/>
            <person name="Dougan E. K."/>
            <person name="Thang M."/>
            <person name="Chan C."/>
        </authorList>
    </citation>
    <scope>NUCLEOTIDE SEQUENCE [LARGE SCALE GENOMIC DNA]</scope>
</reference>
<sequence length="390" mass="42281">MALDRFLLVPKSPLLAIYVHKVGLARFLVLMLVERLTVPPCVSLLWATFVHMVLARFLLLLALPRAVAPCATTAPTSVMAKTPLCANLLPLLLLVEIYALPKSLPERKRICANLLAPPVVPCLLPIRFNVKTFGTGLLMPPQVKTPPCTILSMLPLVATCMLPTRLMVKRPPCAYFLLMQLVAIGAPPKSYKAKALICSIPLMLPLVASRMPLGSFTVKTPCCAKRMLLSLVATCLCPKSFLACANVDLLKNSLAMCTTSLLTGFMVMLLLCAGPLLASLVANSIVHQFCCPHLLLNSLMVSIALLLPRVLNPSGIWHGGMTMTTARSTCRYLLKLVLRVSVLRVAWSMLLISMVHLVLMPVQPLSPLVSCHLLCDGCGMKKVMSSIMGA</sequence>
<organism evidence="2 3">
    <name type="scientific">Prorocentrum cordatum</name>
    <dbReference type="NCBI Taxonomy" id="2364126"/>
    <lineage>
        <taxon>Eukaryota</taxon>
        <taxon>Sar</taxon>
        <taxon>Alveolata</taxon>
        <taxon>Dinophyceae</taxon>
        <taxon>Prorocentrales</taxon>
        <taxon>Prorocentraceae</taxon>
        <taxon>Prorocentrum</taxon>
    </lineage>
</organism>
<dbReference type="EMBL" id="CAUYUJ010016490">
    <property type="protein sequence ID" value="CAK0865818.1"/>
    <property type="molecule type" value="Genomic_DNA"/>
</dbReference>
<feature type="transmembrane region" description="Helical" evidence="1">
    <location>
        <begin position="45"/>
        <end position="66"/>
    </location>
</feature>
<feature type="transmembrane region" description="Helical" evidence="1">
    <location>
        <begin position="294"/>
        <end position="311"/>
    </location>
</feature>
<feature type="transmembrane region" description="Helical" evidence="1">
    <location>
        <begin position="78"/>
        <end position="98"/>
    </location>
</feature>
<evidence type="ECO:0000313" key="2">
    <source>
        <dbReference type="EMBL" id="CAK0865818.1"/>
    </source>
</evidence>
<keyword evidence="1" id="KW-0472">Membrane</keyword>
<comment type="caution">
    <text evidence="2">The sequence shown here is derived from an EMBL/GenBank/DDBJ whole genome shotgun (WGS) entry which is preliminary data.</text>
</comment>
<keyword evidence="1" id="KW-0812">Transmembrane</keyword>
<name>A0ABN9UZN4_9DINO</name>
<keyword evidence="3" id="KW-1185">Reference proteome</keyword>
<dbReference type="Proteomes" id="UP001189429">
    <property type="component" value="Unassembled WGS sequence"/>
</dbReference>
<proteinExistence type="predicted"/>
<keyword evidence="1" id="KW-1133">Transmembrane helix</keyword>
<feature type="transmembrane region" description="Helical" evidence="1">
    <location>
        <begin position="261"/>
        <end position="282"/>
    </location>
</feature>
<gene>
    <name evidence="2" type="ORF">PCOR1329_LOCUS53247</name>
</gene>
<evidence type="ECO:0000313" key="3">
    <source>
        <dbReference type="Proteomes" id="UP001189429"/>
    </source>
</evidence>
<protein>
    <submittedName>
        <fullName evidence="2">Uncharacterized protein</fullName>
    </submittedName>
</protein>
<feature type="transmembrane region" description="Helical" evidence="1">
    <location>
        <begin position="332"/>
        <end position="359"/>
    </location>
</feature>
<accession>A0ABN9UZN4</accession>
<evidence type="ECO:0000256" key="1">
    <source>
        <dbReference type="SAM" id="Phobius"/>
    </source>
</evidence>
<feature type="transmembrane region" description="Helical" evidence="1">
    <location>
        <begin position="15"/>
        <end position="33"/>
    </location>
</feature>